<evidence type="ECO:0000256" key="1">
    <source>
        <dbReference type="SAM" id="MobiDB-lite"/>
    </source>
</evidence>
<dbReference type="Gene3D" id="3.30.710.10">
    <property type="entry name" value="Potassium Channel Kv1.1, Chain A"/>
    <property type="match status" value="1"/>
</dbReference>
<dbReference type="InterPro" id="IPR000210">
    <property type="entry name" value="BTB/POZ_dom"/>
</dbReference>
<evidence type="ECO:0000313" key="4">
    <source>
        <dbReference type="Proteomes" id="UP000722485"/>
    </source>
</evidence>
<dbReference type="OrthoDB" id="5275938at2759"/>
<gene>
    <name evidence="3" type="ORF">G7Z17_g6142</name>
</gene>
<protein>
    <recommendedName>
        <fullName evidence="2">BTB domain-containing protein</fullName>
    </recommendedName>
</protein>
<feature type="compositionally biased region" description="Pro residues" evidence="1">
    <location>
        <begin position="25"/>
        <end position="35"/>
    </location>
</feature>
<proteinExistence type="predicted"/>
<sequence length="306" mass="33986">MSLPDEELSEAPLSKPQEDIASEPASPPSETPPRPIVVDAGGDLLLRVGAEADGREQEFFVCSKTLRRASSVWKSMLYGGFKEARPAEGAWVVSLPDDQAAPMLAILNIIHTRFILVPRKPALSEIYHILTLAHKYDMTGVVQPWADCWMEVADNAQGKEDGCSLAMLTYVAWEMGNEDLFTIMVNRLLLGSSVDDQGRLTTPDGICLENYDYLGPPDLLESADEILESVTELASSVNQVGSYMSGLDGHTKCNPREKIDKITRKTLRQRKVMLSASHIEYMRKQRQKTGIAGPFVWDPCWMKGEE</sequence>
<comment type="caution">
    <text evidence="3">The sequence shown here is derived from an EMBL/GenBank/DDBJ whole genome shotgun (WGS) entry which is preliminary data.</text>
</comment>
<dbReference type="InterPro" id="IPR011333">
    <property type="entry name" value="SKP1/BTB/POZ_sf"/>
</dbReference>
<dbReference type="AlphaFoldDB" id="A0A9P5LH53"/>
<evidence type="ECO:0000259" key="2">
    <source>
        <dbReference type="Pfam" id="PF00651"/>
    </source>
</evidence>
<feature type="domain" description="BTB" evidence="2">
    <location>
        <begin position="50"/>
        <end position="143"/>
    </location>
</feature>
<name>A0A9P5LH53_9HYPO</name>
<feature type="region of interest" description="Disordered" evidence="1">
    <location>
        <begin position="1"/>
        <end position="36"/>
    </location>
</feature>
<accession>A0A9P5LH53</accession>
<dbReference type="Proteomes" id="UP000722485">
    <property type="component" value="Unassembled WGS sequence"/>
</dbReference>
<dbReference type="SUPFAM" id="SSF54695">
    <property type="entry name" value="POZ domain"/>
    <property type="match status" value="1"/>
</dbReference>
<evidence type="ECO:0000313" key="3">
    <source>
        <dbReference type="EMBL" id="KAF7549823.1"/>
    </source>
</evidence>
<organism evidence="3 4">
    <name type="scientific">Cylindrodendrum hubeiense</name>
    <dbReference type="NCBI Taxonomy" id="595255"/>
    <lineage>
        <taxon>Eukaryota</taxon>
        <taxon>Fungi</taxon>
        <taxon>Dikarya</taxon>
        <taxon>Ascomycota</taxon>
        <taxon>Pezizomycotina</taxon>
        <taxon>Sordariomycetes</taxon>
        <taxon>Hypocreomycetidae</taxon>
        <taxon>Hypocreales</taxon>
        <taxon>Nectriaceae</taxon>
        <taxon>Cylindrodendrum</taxon>
    </lineage>
</organism>
<keyword evidence="4" id="KW-1185">Reference proteome</keyword>
<dbReference type="EMBL" id="JAANBB010000113">
    <property type="protein sequence ID" value="KAF7549823.1"/>
    <property type="molecule type" value="Genomic_DNA"/>
</dbReference>
<dbReference type="Pfam" id="PF00651">
    <property type="entry name" value="BTB"/>
    <property type="match status" value="1"/>
</dbReference>
<reference evidence="3" key="1">
    <citation type="submission" date="2020-03" db="EMBL/GenBank/DDBJ databases">
        <title>Draft Genome Sequence of Cylindrodendrum hubeiense.</title>
        <authorList>
            <person name="Buettner E."/>
            <person name="Kellner H."/>
        </authorList>
    </citation>
    <scope>NUCLEOTIDE SEQUENCE</scope>
    <source>
        <strain evidence="3">IHI 201604</strain>
    </source>
</reference>